<name>A0ABX7NYL4_9BACT</name>
<feature type="signal peptide" evidence="1">
    <location>
        <begin position="1"/>
        <end position="24"/>
    </location>
</feature>
<dbReference type="Proteomes" id="UP000662747">
    <property type="component" value="Chromosome"/>
</dbReference>
<accession>A0ABX7NYL4</accession>
<reference evidence="2 3" key="1">
    <citation type="submission" date="2021-02" db="EMBL/GenBank/DDBJ databases">
        <title>De Novo genome assembly of isolated myxobacteria.</title>
        <authorList>
            <person name="Stevens D.C."/>
        </authorList>
    </citation>
    <scope>NUCLEOTIDE SEQUENCE [LARGE SCALE GENOMIC DNA]</scope>
    <source>
        <strain evidence="3">SCPEA02</strain>
    </source>
</reference>
<dbReference type="InterPro" id="IPR011754">
    <property type="entry name" value="Mxa_paralog_2268"/>
</dbReference>
<evidence type="ECO:0000313" key="3">
    <source>
        <dbReference type="Proteomes" id="UP000662747"/>
    </source>
</evidence>
<evidence type="ECO:0000313" key="2">
    <source>
        <dbReference type="EMBL" id="QSQ23469.1"/>
    </source>
</evidence>
<protein>
    <submittedName>
        <fullName evidence="2">DUF2381 family protein</fullName>
    </submittedName>
</protein>
<evidence type="ECO:0000256" key="1">
    <source>
        <dbReference type="SAM" id="SignalP"/>
    </source>
</evidence>
<dbReference type="RefSeq" id="WP_206725042.1">
    <property type="nucleotide sequence ID" value="NZ_CP071090.1"/>
</dbReference>
<gene>
    <name evidence="2" type="ORF">JY651_00330</name>
</gene>
<proteinExistence type="predicted"/>
<sequence>MRESSLLSFRCGLFLALLASGAWAKDFEDRIVVRTLKISDHPASEAAAIYVSGRVVTNLRFESEVNPAKTRLLAWEHPLPV</sequence>
<feature type="chain" id="PRO_5046169777" evidence="1">
    <location>
        <begin position="25"/>
        <end position="81"/>
    </location>
</feature>
<dbReference type="Pfam" id="PF09544">
    <property type="entry name" value="DUF2381"/>
    <property type="match status" value="1"/>
</dbReference>
<keyword evidence="3" id="KW-1185">Reference proteome</keyword>
<keyword evidence="1" id="KW-0732">Signal</keyword>
<organism evidence="2 3">
    <name type="scientific">Pyxidicoccus parkwayensis</name>
    <dbReference type="NCBI Taxonomy" id="2813578"/>
    <lineage>
        <taxon>Bacteria</taxon>
        <taxon>Pseudomonadati</taxon>
        <taxon>Myxococcota</taxon>
        <taxon>Myxococcia</taxon>
        <taxon>Myxococcales</taxon>
        <taxon>Cystobacterineae</taxon>
        <taxon>Myxococcaceae</taxon>
        <taxon>Pyxidicoccus</taxon>
    </lineage>
</organism>
<dbReference type="EMBL" id="CP071090">
    <property type="protein sequence ID" value="QSQ23469.1"/>
    <property type="molecule type" value="Genomic_DNA"/>
</dbReference>